<evidence type="ECO:0000256" key="1">
    <source>
        <dbReference type="ARBA" id="ARBA00001954"/>
    </source>
</evidence>
<gene>
    <name evidence="5" type="ORF">Vau01_113920</name>
</gene>
<comment type="cofactor">
    <cofactor evidence="1">
        <name>Fe(2+)</name>
        <dbReference type="ChEBI" id="CHEBI:29033"/>
    </cofactor>
</comment>
<reference evidence="5" key="1">
    <citation type="submission" date="2021-01" db="EMBL/GenBank/DDBJ databases">
        <title>Whole genome shotgun sequence of Virgisporangium aurantiacum NBRC 16421.</title>
        <authorList>
            <person name="Komaki H."/>
            <person name="Tamura T."/>
        </authorList>
    </citation>
    <scope>NUCLEOTIDE SEQUENCE</scope>
    <source>
        <strain evidence="5">NBRC 16421</strain>
    </source>
</reference>
<dbReference type="AlphaFoldDB" id="A0A8J3ZLU3"/>
<dbReference type="SUPFAM" id="SSF51197">
    <property type="entry name" value="Clavaminate synthase-like"/>
    <property type="match status" value="1"/>
</dbReference>
<evidence type="ECO:0000313" key="5">
    <source>
        <dbReference type="EMBL" id="GIJ63876.1"/>
    </source>
</evidence>
<dbReference type="Proteomes" id="UP000612585">
    <property type="component" value="Unassembled WGS sequence"/>
</dbReference>
<dbReference type="RefSeq" id="WP_204011298.1">
    <property type="nucleotide sequence ID" value="NZ_BOPG01000103.1"/>
</dbReference>
<dbReference type="PANTHER" id="PTHR13096">
    <property type="entry name" value="MINA53 MYC INDUCED NUCLEAR ANTIGEN"/>
    <property type="match status" value="1"/>
</dbReference>
<protein>
    <recommendedName>
        <fullName evidence="4">JmjC domain-containing protein</fullName>
    </recommendedName>
</protein>
<dbReference type="GO" id="GO:0046872">
    <property type="term" value="F:metal ion binding"/>
    <property type="evidence" value="ECO:0007669"/>
    <property type="project" value="UniProtKB-KW"/>
</dbReference>
<feature type="domain" description="JmjC" evidence="4">
    <location>
        <begin position="95"/>
        <end position="247"/>
    </location>
</feature>
<dbReference type="EMBL" id="BOPG01000103">
    <property type="protein sequence ID" value="GIJ63876.1"/>
    <property type="molecule type" value="Genomic_DNA"/>
</dbReference>
<organism evidence="5 6">
    <name type="scientific">Virgisporangium aurantiacum</name>
    <dbReference type="NCBI Taxonomy" id="175570"/>
    <lineage>
        <taxon>Bacteria</taxon>
        <taxon>Bacillati</taxon>
        <taxon>Actinomycetota</taxon>
        <taxon>Actinomycetes</taxon>
        <taxon>Micromonosporales</taxon>
        <taxon>Micromonosporaceae</taxon>
        <taxon>Virgisporangium</taxon>
    </lineage>
</organism>
<proteinExistence type="predicted"/>
<evidence type="ECO:0000256" key="3">
    <source>
        <dbReference type="ARBA" id="ARBA00023004"/>
    </source>
</evidence>
<keyword evidence="6" id="KW-1185">Reference proteome</keyword>
<evidence type="ECO:0000313" key="6">
    <source>
        <dbReference type="Proteomes" id="UP000612585"/>
    </source>
</evidence>
<dbReference type="InterPro" id="IPR039994">
    <property type="entry name" value="NO66-like"/>
</dbReference>
<dbReference type="Pfam" id="PF08007">
    <property type="entry name" value="JmjC_2"/>
    <property type="match status" value="1"/>
</dbReference>
<dbReference type="InterPro" id="IPR003347">
    <property type="entry name" value="JmjC_dom"/>
</dbReference>
<accession>A0A8J3ZLU3</accession>
<name>A0A8J3ZLU3_9ACTN</name>
<dbReference type="GO" id="GO:0051864">
    <property type="term" value="F:histone H3K36 demethylase activity"/>
    <property type="evidence" value="ECO:0007669"/>
    <property type="project" value="TreeGrafter"/>
</dbReference>
<keyword evidence="2" id="KW-0479">Metal-binding</keyword>
<dbReference type="Gene3D" id="2.60.120.650">
    <property type="entry name" value="Cupin"/>
    <property type="match status" value="1"/>
</dbReference>
<dbReference type="PROSITE" id="PS51184">
    <property type="entry name" value="JMJC"/>
    <property type="match status" value="1"/>
</dbReference>
<evidence type="ECO:0000256" key="2">
    <source>
        <dbReference type="ARBA" id="ARBA00022723"/>
    </source>
</evidence>
<keyword evidence="3" id="KW-0408">Iron</keyword>
<sequence>MSDHSSSCAFSLDWLLAPVQPGAFFERFWETAPVLIDRDAPSYFADLPGLDSVDELIATTVSNRRRPAGGERLVRSAPDGALSERSVPVGINAMPDVQSVYRAYHHGYTVVINQMQHRSAVVGRLCRALRATLHHPVGANLYLTPAGAQGFLPHVDTHDVFIVQIHGTKEWHVAEPSVRLPLAQRRYDRTVLAAAQTYTLAPGDTFYLPRGFPHEAVTGKTSSMHLTIGIHAFRWTDLLAEILDLWADDEVALRSALPPRFLDQSLDSARVVALAHGLAAALDEGSLVERAKSRIGSKLIAGGAPMENGRFRALDALDTLTQDSIVTRSPEVLCQVRETEDSAMLEFDGNFITGPPSITSALEYVACHERFAVGEVPGELSPQDRIDLVVRLVSEGLLEVTFE</sequence>
<evidence type="ECO:0000259" key="4">
    <source>
        <dbReference type="PROSITE" id="PS51184"/>
    </source>
</evidence>
<dbReference type="PANTHER" id="PTHR13096:SF9">
    <property type="entry name" value="BIFUNCTIONAL LYSINE-SPECIFIC DEMETHYLASE AND HISTIDYL-HYDROXYLASE"/>
    <property type="match status" value="1"/>
</dbReference>
<comment type="caution">
    <text evidence="5">The sequence shown here is derived from an EMBL/GenBank/DDBJ whole genome shotgun (WGS) entry which is preliminary data.</text>
</comment>
<dbReference type="GO" id="GO:0032453">
    <property type="term" value="F:histone H3K4 demethylase activity"/>
    <property type="evidence" value="ECO:0007669"/>
    <property type="project" value="TreeGrafter"/>
</dbReference>